<dbReference type="EMBL" id="JAWMAJ010000093">
    <property type="protein sequence ID" value="MDV7219404.1"/>
    <property type="molecule type" value="Genomic_DNA"/>
</dbReference>
<name>A0ABU4FFP7_9ACTN</name>
<comment type="caution">
    <text evidence="1">The sequence shown here is derived from an EMBL/GenBank/DDBJ whole genome shotgun (WGS) entry which is preliminary data.</text>
</comment>
<keyword evidence="2" id="KW-1185">Reference proteome</keyword>
<evidence type="ECO:0000313" key="1">
    <source>
        <dbReference type="EMBL" id="MDV7219404.1"/>
    </source>
</evidence>
<dbReference type="RefSeq" id="WP_317773341.1">
    <property type="nucleotide sequence ID" value="NZ_JAWMAJ010000093.1"/>
</dbReference>
<dbReference type="InterPro" id="IPR046300">
    <property type="entry name" value="DUF6415"/>
</dbReference>
<evidence type="ECO:0000313" key="2">
    <source>
        <dbReference type="Proteomes" id="UP001187346"/>
    </source>
</evidence>
<proteinExistence type="predicted"/>
<protein>
    <submittedName>
        <fullName evidence="1">DUF6415 family natural product biosynthesis protein</fullName>
    </submittedName>
</protein>
<dbReference type="Proteomes" id="UP001187346">
    <property type="component" value="Unassembled WGS sequence"/>
</dbReference>
<gene>
    <name evidence="1" type="ORF">R5A26_26050</name>
</gene>
<reference evidence="1 2" key="1">
    <citation type="submission" date="2023-10" db="EMBL/GenBank/DDBJ databases">
        <title>Characterization of rhizosphere-enriched actinobacteria from wheat plants lab-grown on chernevaya soil.</title>
        <authorList>
            <person name="Tikhonova E.N."/>
            <person name="Konopkin A."/>
            <person name="Kravchenko I.K."/>
        </authorList>
    </citation>
    <scope>NUCLEOTIDE SEQUENCE [LARGE SCALE GENOMIC DNA]</scope>
    <source>
        <strain evidence="1 2">RR29</strain>
    </source>
</reference>
<organism evidence="1 2">
    <name type="scientific">Streptomyces prunicolor</name>
    <dbReference type="NCBI Taxonomy" id="67348"/>
    <lineage>
        <taxon>Bacteria</taxon>
        <taxon>Bacillati</taxon>
        <taxon>Actinomycetota</taxon>
        <taxon>Actinomycetes</taxon>
        <taxon>Kitasatosporales</taxon>
        <taxon>Streptomycetaceae</taxon>
        <taxon>Streptomyces</taxon>
    </lineage>
</organism>
<sequence>MANRTTAASEGTERRQVDRPDITVMRETVQILLDPDAVALPPTADELKTLTQMIRGHLELLIPEVEQSVRRLKKDSIPRYCALACVGEARGKLRAEPIRRLGVEVGYARRLARTLNALCDHYENLGARQ</sequence>
<accession>A0ABU4FFP7</accession>
<dbReference type="Pfam" id="PF19979">
    <property type="entry name" value="DUF6415"/>
    <property type="match status" value="1"/>
</dbReference>